<accession>A0A0D2N1H5</accession>
<gene>
    <name evidence="2" type="ORF">MNEG_1569</name>
</gene>
<name>A0A0D2N1H5_9CHLO</name>
<dbReference type="GeneID" id="25733376"/>
<dbReference type="KEGG" id="mng:MNEG_1569"/>
<dbReference type="AlphaFoldDB" id="A0A0D2N1H5"/>
<dbReference type="RefSeq" id="XP_013905401.1">
    <property type="nucleotide sequence ID" value="XM_014049947.1"/>
</dbReference>
<evidence type="ECO:0000313" key="2">
    <source>
        <dbReference type="EMBL" id="KIZ06382.1"/>
    </source>
</evidence>
<evidence type="ECO:0000256" key="1">
    <source>
        <dbReference type="SAM" id="MobiDB-lite"/>
    </source>
</evidence>
<feature type="region of interest" description="Disordered" evidence="1">
    <location>
        <begin position="1"/>
        <end position="25"/>
    </location>
</feature>
<keyword evidence="3" id="KW-1185">Reference proteome</keyword>
<protein>
    <submittedName>
        <fullName evidence="2">Uncharacterized protein</fullName>
    </submittedName>
</protein>
<dbReference type="EMBL" id="KK100379">
    <property type="protein sequence ID" value="KIZ06382.1"/>
    <property type="molecule type" value="Genomic_DNA"/>
</dbReference>
<proteinExistence type="predicted"/>
<reference evidence="2 3" key="1">
    <citation type="journal article" date="2013" name="BMC Genomics">
        <title>Reconstruction of the lipid metabolism for the microalga Monoraphidium neglectum from its genome sequence reveals characteristics suitable for biofuel production.</title>
        <authorList>
            <person name="Bogen C."/>
            <person name="Al-Dilaimi A."/>
            <person name="Albersmeier A."/>
            <person name="Wichmann J."/>
            <person name="Grundmann M."/>
            <person name="Rupp O."/>
            <person name="Lauersen K.J."/>
            <person name="Blifernez-Klassen O."/>
            <person name="Kalinowski J."/>
            <person name="Goesmann A."/>
            <person name="Mussgnug J.H."/>
            <person name="Kruse O."/>
        </authorList>
    </citation>
    <scope>NUCLEOTIDE SEQUENCE [LARGE SCALE GENOMIC DNA]</scope>
    <source>
        <strain evidence="2 3">SAG 48.87</strain>
    </source>
</reference>
<organism evidence="2 3">
    <name type="scientific">Monoraphidium neglectum</name>
    <dbReference type="NCBI Taxonomy" id="145388"/>
    <lineage>
        <taxon>Eukaryota</taxon>
        <taxon>Viridiplantae</taxon>
        <taxon>Chlorophyta</taxon>
        <taxon>core chlorophytes</taxon>
        <taxon>Chlorophyceae</taxon>
        <taxon>CS clade</taxon>
        <taxon>Sphaeropleales</taxon>
        <taxon>Selenastraceae</taxon>
        <taxon>Monoraphidium</taxon>
    </lineage>
</organism>
<sequence>MGWWPFSKGPVEAKPLPKARQQQLDEDAQRLKKLQTAAAGGGSGDAKAVADMFASPVPRPASIFEFGKPVPLSSDHLVGNCAGDNPDAIQACTWTIEPLQGKSREKRPVYRIEF</sequence>
<dbReference type="Proteomes" id="UP000054498">
    <property type="component" value="Unassembled WGS sequence"/>
</dbReference>
<evidence type="ECO:0000313" key="3">
    <source>
        <dbReference type="Proteomes" id="UP000054498"/>
    </source>
</evidence>
<dbReference type="OrthoDB" id="533300at2759"/>